<dbReference type="EMBL" id="CAJNOB010000006">
    <property type="protein sequence ID" value="CAF0693558.1"/>
    <property type="molecule type" value="Genomic_DNA"/>
</dbReference>
<sequence>MTATLPVPNLQERLQKLLSPVVPSITAAARVTHNFLPLTAKAEGNSRKKQGRKWTVD</sequence>
<comment type="caution">
    <text evidence="1">The sequence shown here is derived from an EMBL/GenBank/DDBJ whole genome shotgun (WGS) entry which is preliminary data.</text>
</comment>
<proteinExistence type="predicted"/>
<organism evidence="1 2">
    <name type="scientific">Candidatus Methylacidithermus pantelleriae</name>
    <dbReference type="NCBI Taxonomy" id="2744239"/>
    <lineage>
        <taxon>Bacteria</taxon>
        <taxon>Pseudomonadati</taxon>
        <taxon>Verrucomicrobiota</taxon>
        <taxon>Methylacidiphilae</taxon>
        <taxon>Methylacidiphilales</taxon>
        <taxon>Methylacidiphilaceae</taxon>
        <taxon>Candidatus Methylacidithermus</taxon>
    </lineage>
</organism>
<keyword evidence="2" id="KW-1185">Reference proteome</keyword>
<protein>
    <submittedName>
        <fullName evidence="1">Uncharacterized protein</fullName>
    </submittedName>
</protein>
<gene>
    <name evidence="1" type="ORF">MPNT_140042</name>
</gene>
<evidence type="ECO:0000313" key="2">
    <source>
        <dbReference type="Proteomes" id="UP000663859"/>
    </source>
</evidence>
<dbReference type="AlphaFoldDB" id="A0A8J2BND9"/>
<accession>A0A8J2BND9</accession>
<evidence type="ECO:0000313" key="1">
    <source>
        <dbReference type="EMBL" id="CAF0693558.1"/>
    </source>
</evidence>
<name>A0A8J2BND9_9BACT</name>
<dbReference type="Proteomes" id="UP000663859">
    <property type="component" value="Unassembled WGS sequence"/>
</dbReference>
<reference evidence="1" key="1">
    <citation type="submission" date="2021-02" db="EMBL/GenBank/DDBJ databases">
        <authorList>
            <person name="Cremers G."/>
            <person name="Picone N."/>
        </authorList>
    </citation>
    <scope>NUCLEOTIDE SEQUENCE</scope>
    <source>
        <strain evidence="1">PQ17</strain>
    </source>
</reference>